<evidence type="ECO:0000256" key="4">
    <source>
        <dbReference type="ARBA" id="ARBA00023163"/>
    </source>
</evidence>
<dbReference type="SUPFAM" id="SSF46785">
    <property type="entry name" value="Winged helix' DNA-binding domain"/>
    <property type="match status" value="1"/>
</dbReference>
<evidence type="ECO:0000313" key="6">
    <source>
        <dbReference type="EMBL" id="AEI79922.1"/>
    </source>
</evidence>
<evidence type="ECO:0000256" key="2">
    <source>
        <dbReference type="ARBA" id="ARBA00023015"/>
    </source>
</evidence>
<organism evidence="6 7">
    <name type="scientific">Cupriavidus necator (strain ATCC 43291 / DSM 13513 / CCUG 52238 / LMG 8453 / N-1)</name>
    <name type="common">Ralstonia eutropha</name>
    <dbReference type="NCBI Taxonomy" id="1042878"/>
    <lineage>
        <taxon>Bacteria</taxon>
        <taxon>Pseudomonadati</taxon>
        <taxon>Pseudomonadota</taxon>
        <taxon>Betaproteobacteria</taxon>
        <taxon>Burkholderiales</taxon>
        <taxon>Burkholderiaceae</taxon>
        <taxon>Cupriavidus</taxon>
    </lineage>
</organism>
<dbReference type="HOGENOM" id="CLU_039613_39_0_4"/>
<keyword evidence="2" id="KW-0805">Transcription regulation</keyword>
<dbReference type="AlphaFoldDB" id="F8GT84"/>
<proteinExistence type="inferred from homology"/>
<dbReference type="Proteomes" id="UP000006798">
    <property type="component" value="Chromosome 2"/>
</dbReference>
<dbReference type="PROSITE" id="PS50931">
    <property type="entry name" value="HTH_LYSR"/>
    <property type="match status" value="1"/>
</dbReference>
<dbReference type="InterPro" id="IPR050389">
    <property type="entry name" value="LysR-type_TF"/>
</dbReference>
<name>F8GT84_CUPNN</name>
<dbReference type="Pfam" id="PF00126">
    <property type="entry name" value="HTH_1"/>
    <property type="match status" value="1"/>
</dbReference>
<dbReference type="EMBL" id="CP002878">
    <property type="protein sequence ID" value="AEI79922.1"/>
    <property type="molecule type" value="Genomic_DNA"/>
</dbReference>
<dbReference type="SUPFAM" id="SSF53850">
    <property type="entry name" value="Periplasmic binding protein-like II"/>
    <property type="match status" value="1"/>
</dbReference>
<reference evidence="6 7" key="1">
    <citation type="journal article" date="2011" name="J. Bacteriol.">
        <title>Complete genome sequence of the type strain Cupriavidus necator N-1.</title>
        <authorList>
            <person name="Poehlein A."/>
            <person name="Kusian B."/>
            <person name="Friedrich B."/>
            <person name="Daniel R."/>
            <person name="Bowien B."/>
        </authorList>
    </citation>
    <scope>NUCLEOTIDE SEQUENCE [LARGE SCALE GENOMIC DNA]</scope>
    <source>
        <strain evidence="7">ATCC 43291 / DSM 13513 / CCUG 52238 / LMG 8453 / N-1</strain>
    </source>
</reference>
<dbReference type="InterPro" id="IPR005119">
    <property type="entry name" value="LysR_subst-bd"/>
</dbReference>
<gene>
    <name evidence="6" type="ordered locus">CNE_2c09510</name>
</gene>
<dbReference type="InterPro" id="IPR000847">
    <property type="entry name" value="LysR_HTH_N"/>
</dbReference>
<dbReference type="Gene3D" id="3.40.190.10">
    <property type="entry name" value="Periplasmic binding protein-like II"/>
    <property type="match status" value="2"/>
</dbReference>
<evidence type="ECO:0000259" key="5">
    <source>
        <dbReference type="PROSITE" id="PS50931"/>
    </source>
</evidence>
<dbReference type="Gene3D" id="1.10.10.10">
    <property type="entry name" value="Winged helix-like DNA-binding domain superfamily/Winged helix DNA-binding domain"/>
    <property type="match status" value="1"/>
</dbReference>
<dbReference type="PANTHER" id="PTHR30118:SF15">
    <property type="entry name" value="TRANSCRIPTIONAL REGULATORY PROTEIN"/>
    <property type="match status" value="1"/>
</dbReference>
<dbReference type="Pfam" id="PF03466">
    <property type="entry name" value="LysR_substrate"/>
    <property type="match status" value="1"/>
</dbReference>
<evidence type="ECO:0000256" key="3">
    <source>
        <dbReference type="ARBA" id="ARBA00023125"/>
    </source>
</evidence>
<comment type="similarity">
    <text evidence="1">Belongs to the LysR transcriptional regulatory family.</text>
</comment>
<dbReference type="InterPro" id="IPR036388">
    <property type="entry name" value="WH-like_DNA-bd_sf"/>
</dbReference>
<keyword evidence="3" id="KW-0238">DNA-binding</keyword>
<accession>F8GT84</accession>
<dbReference type="GO" id="GO:0003700">
    <property type="term" value="F:DNA-binding transcription factor activity"/>
    <property type="evidence" value="ECO:0007669"/>
    <property type="project" value="InterPro"/>
</dbReference>
<dbReference type="GO" id="GO:0003677">
    <property type="term" value="F:DNA binding"/>
    <property type="evidence" value="ECO:0007669"/>
    <property type="project" value="UniProtKB-KW"/>
</dbReference>
<dbReference type="InterPro" id="IPR036390">
    <property type="entry name" value="WH_DNA-bd_sf"/>
</dbReference>
<dbReference type="KEGG" id="cnc:CNE_2c09510"/>
<sequence length="386" mass="43291">MLRRGPGGPMDYPRQAVFRGVRTRTGQARPGCTGCRAVRNTLQSRHCLARRCRPERRQPHPTGLHFFCHGPNMIRADDPFDTYLLRVLCILIAEQSVSRTAIRLNQSQPAISAALKRLRAIFNDPLLTREKNVMVPTERALQLARNAQAALSALDNLLVSDDRFDPATTEQSFVVAMPDYLAPPFFAHVVRAVRRAAPHARLSALPLGATFDYEQALSAGTVDIVIGNWPNPPEHLHLSVLLEDEVVCVVAQDSVHAQPGKFTAQAYLGASHIVPTPYSRDQRGLVDAGLSTMRVHRDNRISCPYFNLAPSLIPGTDLILTTARHFANYHAQHVPLAVLEPPIEFPFMRFYQLWHPSRHRSAAHVWLRGMLTAASQELRDLRDMRR</sequence>
<evidence type="ECO:0000256" key="1">
    <source>
        <dbReference type="ARBA" id="ARBA00009437"/>
    </source>
</evidence>
<protein>
    <submittedName>
        <fullName evidence="6">Transcriptional regulator LysR family</fullName>
    </submittedName>
</protein>
<keyword evidence="4" id="KW-0804">Transcription</keyword>
<dbReference type="PANTHER" id="PTHR30118">
    <property type="entry name" value="HTH-TYPE TRANSCRIPTIONAL REGULATOR LEUO-RELATED"/>
    <property type="match status" value="1"/>
</dbReference>
<evidence type="ECO:0000313" key="7">
    <source>
        <dbReference type="Proteomes" id="UP000006798"/>
    </source>
</evidence>
<feature type="domain" description="HTH lysR-type" evidence="5">
    <location>
        <begin position="80"/>
        <end position="137"/>
    </location>
</feature>